<evidence type="ECO:0000313" key="2">
    <source>
        <dbReference type="EMBL" id="HHY26370.1"/>
    </source>
</evidence>
<proteinExistence type="inferred from homology"/>
<dbReference type="PROSITE" id="PS51257">
    <property type="entry name" value="PROKAR_LIPOPROTEIN"/>
    <property type="match status" value="1"/>
</dbReference>
<comment type="similarity">
    <text evidence="1">Belongs to the membrane fusion protein (MFP) (TC 8.A.1) family.</text>
</comment>
<dbReference type="InterPro" id="IPR006143">
    <property type="entry name" value="RND_pump_MFP"/>
</dbReference>
<dbReference type="Gene3D" id="1.10.287.470">
    <property type="entry name" value="Helix hairpin bin"/>
    <property type="match status" value="1"/>
</dbReference>
<accession>A0A7C6Z3P6</accession>
<dbReference type="NCBIfam" id="TIGR01730">
    <property type="entry name" value="RND_mfp"/>
    <property type="match status" value="1"/>
</dbReference>
<sequence>MYKRIGVLMPSVMLLTLTLILGGCTKEVNVTSSEKEQLVQVQEAKEEAFPVDLRYTGLTSSGEVKKYSFKIPGKLTDIAVEKGAFVKSGQKLASLDTTEYGLAVQASQLNVTKAEKAYTEASDNYQKLEQLYEAGALPEADLIKVKLDCDVKEATYNQAKIELESKQIQLNDAQLYAQGEGYVVDILFRESEIIAAGYPVVVMRSPEQKVTVGLSQNDVHKVNVGDTVEITVDGQKTKGKVERLEAVPDSQTRTYTAEILITEPYPSDSYYLGATAEVKFAQGEAPGIWVPLACILNDGQDYVFIVEEDRAVKRNIKLMDVQGFNVRVEGLSSGERYVFSGMKSLKEGHKVRIQSEGNPHEQ</sequence>
<dbReference type="GO" id="GO:1990281">
    <property type="term" value="C:efflux pump complex"/>
    <property type="evidence" value="ECO:0007669"/>
    <property type="project" value="TreeGrafter"/>
</dbReference>
<evidence type="ECO:0000256" key="1">
    <source>
        <dbReference type="ARBA" id="ARBA00009477"/>
    </source>
</evidence>
<dbReference type="AlphaFoldDB" id="A0A7C6Z3P6"/>
<dbReference type="Gene3D" id="2.40.30.170">
    <property type="match status" value="1"/>
</dbReference>
<comment type="caution">
    <text evidence="2">The sequence shown here is derived from an EMBL/GenBank/DDBJ whole genome shotgun (WGS) entry which is preliminary data.</text>
</comment>
<dbReference type="Gene3D" id="2.40.50.100">
    <property type="match status" value="1"/>
</dbReference>
<dbReference type="PANTHER" id="PTHR30469:SF20">
    <property type="entry name" value="EFFLUX RND TRANSPORTER PERIPLASMIC ADAPTOR SUBUNIT"/>
    <property type="match status" value="1"/>
</dbReference>
<dbReference type="GO" id="GO:0015562">
    <property type="term" value="F:efflux transmembrane transporter activity"/>
    <property type="evidence" value="ECO:0007669"/>
    <property type="project" value="TreeGrafter"/>
</dbReference>
<dbReference type="EMBL" id="DUTF01000144">
    <property type="protein sequence ID" value="HHY26370.1"/>
    <property type="molecule type" value="Genomic_DNA"/>
</dbReference>
<reference evidence="2 3" key="1">
    <citation type="journal article" date="2020" name="Biotechnol. Biofuels">
        <title>New insights from the biogas microbiome by comprehensive genome-resolved metagenomics of nearly 1600 species originating from multiple anaerobic digesters.</title>
        <authorList>
            <person name="Campanaro S."/>
            <person name="Treu L."/>
            <person name="Rodriguez-R L.M."/>
            <person name="Kovalovszki A."/>
            <person name="Ziels R.M."/>
            <person name="Maus I."/>
            <person name="Zhu X."/>
            <person name="Kougias P.G."/>
            <person name="Basile A."/>
            <person name="Luo G."/>
            <person name="Schluter A."/>
            <person name="Konstantinidis K.T."/>
            <person name="Angelidaki I."/>
        </authorList>
    </citation>
    <scope>NUCLEOTIDE SEQUENCE [LARGE SCALE GENOMIC DNA]</scope>
    <source>
        <strain evidence="2">AS05jafATM_4</strain>
    </source>
</reference>
<dbReference type="SUPFAM" id="SSF111369">
    <property type="entry name" value="HlyD-like secretion proteins"/>
    <property type="match status" value="1"/>
</dbReference>
<evidence type="ECO:0000313" key="3">
    <source>
        <dbReference type="Proteomes" id="UP000553059"/>
    </source>
</evidence>
<protein>
    <submittedName>
        <fullName evidence="2">Efflux RND transporter periplasmic adaptor subunit</fullName>
    </submittedName>
</protein>
<organism evidence="2 3">
    <name type="scientific">Desulfitobacterium dehalogenans</name>
    <dbReference type="NCBI Taxonomy" id="36854"/>
    <lineage>
        <taxon>Bacteria</taxon>
        <taxon>Bacillati</taxon>
        <taxon>Bacillota</taxon>
        <taxon>Clostridia</taxon>
        <taxon>Eubacteriales</taxon>
        <taxon>Desulfitobacteriaceae</taxon>
        <taxon>Desulfitobacterium</taxon>
    </lineage>
</organism>
<dbReference type="PANTHER" id="PTHR30469">
    <property type="entry name" value="MULTIDRUG RESISTANCE PROTEIN MDTA"/>
    <property type="match status" value="1"/>
</dbReference>
<dbReference type="Proteomes" id="UP000553059">
    <property type="component" value="Unassembled WGS sequence"/>
</dbReference>
<gene>
    <name evidence="2" type="ORF">GX523_06395</name>
</gene>
<dbReference type="Gene3D" id="2.40.420.20">
    <property type="match status" value="1"/>
</dbReference>
<name>A0A7C6Z3P6_9FIRM</name>